<keyword evidence="1" id="KW-0175">Coiled coil</keyword>
<organism evidence="2">
    <name type="scientific">Ceratitis capitata</name>
    <name type="common">Mediterranean fruit fly</name>
    <name type="synonym">Tephritis capitata</name>
    <dbReference type="NCBI Taxonomy" id="7213"/>
    <lineage>
        <taxon>Eukaryota</taxon>
        <taxon>Metazoa</taxon>
        <taxon>Ecdysozoa</taxon>
        <taxon>Arthropoda</taxon>
        <taxon>Hexapoda</taxon>
        <taxon>Insecta</taxon>
        <taxon>Pterygota</taxon>
        <taxon>Neoptera</taxon>
        <taxon>Endopterygota</taxon>
        <taxon>Diptera</taxon>
        <taxon>Brachycera</taxon>
        <taxon>Muscomorpha</taxon>
        <taxon>Tephritoidea</taxon>
        <taxon>Tephritidae</taxon>
        <taxon>Ceratitis</taxon>
        <taxon>Ceratitis</taxon>
    </lineage>
</organism>
<evidence type="ECO:0000313" key="2">
    <source>
        <dbReference type="EMBL" id="JAB88110.1"/>
    </source>
</evidence>
<reference evidence="2" key="1">
    <citation type="submission" date="2013-07" db="EMBL/GenBank/DDBJ databases">
        <authorList>
            <person name="Geib S."/>
        </authorList>
    </citation>
    <scope>NUCLEOTIDE SEQUENCE</scope>
</reference>
<protein>
    <submittedName>
        <fullName evidence="2">Uncharacterized protein</fullName>
    </submittedName>
</protein>
<name>W8AHZ5_CERCA</name>
<evidence type="ECO:0000256" key="1">
    <source>
        <dbReference type="SAM" id="Coils"/>
    </source>
</evidence>
<dbReference type="OrthoDB" id="73401at2759"/>
<reference evidence="2" key="2">
    <citation type="journal article" date="2014" name="BMC Genomics">
        <title>A genomic perspective to assessing quality of mass-reared SIT flies used in Mediterranean fruit fly (Ceratitis capitata) eradication in California.</title>
        <authorList>
            <person name="Calla B."/>
            <person name="Hall B."/>
            <person name="Hou S."/>
            <person name="Geib S.M."/>
        </authorList>
    </citation>
    <scope>NUCLEOTIDE SEQUENCE</scope>
</reference>
<proteinExistence type="evidence at transcript level"/>
<dbReference type="EMBL" id="GAMC01018445">
    <property type="protein sequence ID" value="JAB88110.1"/>
    <property type="molecule type" value="mRNA"/>
</dbReference>
<accession>W8AHZ5</accession>
<dbReference type="AlphaFoldDB" id="W8AHZ5"/>
<feature type="coiled-coil region" evidence="1">
    <location>
        <begin position="10"/>
        <end position="86"/>
    </location>
</feature>
<sequence length="103" mass="12277">MSFISQTARIEKLKKSIAAFELDIKEKSRIIEERERELSKTQKLYEEQKEAKKKSDDVITVLEAQIQDKNEQIRNYELELSETEELRKTIMSLMESKKPKRKT</sequence>